<dbReference type="InterPro" id="IPR059218">
    <property type="entry name" value="LBP_cg2779-like"/>
</dbReference>
<dbReference type="PATRIC" id="fig|1423806.3.peg.65"/>
<dbReference type="EMBL" id="AYZF01000007">
    <property type="protein sequence ID" value="KRN07237.1"/>
    <property type="molecule type" value="Genomic_DNA"/>
</dbReference>
<organism evidence="1 2">
    <name type="scientific">Liquorilactobacillus sucicola DSM 21376 = JCM 15457</name>
    <dbReference type="NCBI Taxonomy" id="1423806"/>
    <lineage>
        <taxon>Bacteria</taxon>
        <taxon>Bacillati</taxon>
        <taxon>Bacillota</taxon>
        <taxon>Bacilli</taxon>
        <taxon>Lactobacillales</taxon>
        <taxon>Lactobacillaceae</taxon>
        <taxon>Liquorilactobacillus</taxon>
    </lineage>
</organism>
<evidence type="ECO:0000313" key="1">
    <source>
        <dbReference type="EMBL" id="KRN07237.1"/>
    </source>
</evidence>
<keyword evidence="2" id="KW-1185">Reference proteome</keyword>
<dbReference type="NCBIfam" id="NF040507">
    <property type="entry name" value="LBP_cg2779_fam"/>
    <property type="match status" value="1"/>
</dbReference>
<comment type="caution">
    <text evidence="1">The sequence shown here is derived from an EMBL/GenBank/DDBJ whole genome shotgun (WGS) entry which is preliminary data.</text>
</comment>
<reference evidence="1 2" key="1">
    <citation type="journal article" date="2015" name="Genome Announc.">
        <title>Expanding the biotechnology potential of lactobacilli through comparative genomics of 213 strains and associated genera.</title>
        <authorList>
            <person name="Sun Z."/>
            <person name="Harris H.M."/>
            <person name="McCann A."/>
            <person name="Guo C."/>
            <person name="Argimon S."/>
            <person name="Zhang W."/>
            <person name="Yang X."/>
            <person name="Jeffery I.B."/>
            <person name="Cooney J.C."/>
            <person name="Kagawa T.F."/>
            <person name="Liu W."/>
            <person name="Song Y."/>
            <person name="Salvetti E."/>
            <person name="Wrobel A."/>
            <person name="Rasinkangas P."/>
            <person name="Parkhill J."/>
            <person name="Rea M.C."/>
            <person name="O'Sullivan O."/>
            <person name="Ritari J."/>
            <person name="Douillard F.P."/>
            <person name="Paul Ross R."/>
            <person name="Yang R."/>
            <person name="Briner A.E."/>
            <person name="Felis G.E."/>
            <person name="de Vos W.M."/>
            <person name="Barrangou R."/>
            <person name="Klaenhammer T.R."/>
            <person name="Caufield P.W."/>
            <person name="Cui Y."/>
            <person name="Zhang H."/>
            <person name="O'Toole P.W."/>
        </authorList>
    </citation>
    <scope>NUCLEOTIDE SEQUENCE [LARGE SCALE GENOMIC DNA]</scope>
    <source>
        <strain evidence="1 2">DSM 21376</strain>
    </source>
</reference>
<evidence type="ECO:0000313" key="2">
    <source>
        <dbReference type="Proteomes" id="UP000050961"/>
    </source>
</evidence>
<gene>
    <name evidence="1" type="ORF">FD15_GL000062</name>
</gene>
<sequence length="75" mass="8344">MNILGGIIMSAGNQADSLGEKLVLFQEKFHVTDAAISLASHLSVEKVHGIKVNKYLPDDEEKKLLLEFVNNYTEK</sequence>
<proteinExistence type="predicted"/>
<dbReference type="AlphaFoldDB" id="A0A0R2E038"/>
<accession>A0A0R2E038</accession>
<name>A0A0R2E038_9LACO</name>
<protein>
    <submittedName>
        <fullName evidence="1">Uncharacterized protein</fullName>
    </submittedName>
</protein>
<dbReference type="Proteomes" id="UP000050961">
    <property type="component" value="Unassembled WGS sequence"/>
</dbReference>